<dbReference type="Proteomes" id="UP000663874">
    <property type="component" value="Unassembled WGS sequence"/>
</dbReference>
<dbReference type="OrthoDB" id="5406275at2759"/>
<evidence type="ECO:0000313" key="2">
    <source>
        <dbReference type="EMBL" id="CAF1305107.1"/>
    </source>
</evidence>
<organism evidence="4 5">
    <name type="scientific">Rotaria sordida</name>
    <dbReference type="NCBI Taxonomy" id="392033"/>
    <lineage>
        <taxon>Eukaryota</taxon>
        <taxon>Metazoa</taxon>
        <taxon>Spiralia</taxon>
        <taxon>Gnathifera</taxon>
        <taxon>Rotifera</taxon>
        <taxon>Eurotatoria</taxon>
        <taxon>Bdelloidea</taxon>
        <taxon>Philodinida</taxon>
        <taxon>Philodinidae</taxon>
        <taxon>Rotaria</taxon>
    </lineage>
</organism>
<dbReference type="EMBL" id="CAJNOU010002259">
    <property type="protein sequence ID" value="CAF1305107.1"/>
    <property type="molecule type" value="Genomic_DNA"/>
</dbReference>
<sequence length="497" mass="55262">MNLLGEVIAVTEEARGLQETKLWETEVELNASLAMQDALNKLTDTIRQHYEEARKSVRIAQDEYSKALKRIPTSFKGLLMDLGRAVIGLVSLFSQSVATSGGKGTAIATSLLTGQSLTFGKLFGEALEKLADRVISFLDGFSSQITNPLTEFDAFKITFETFLSSINGGTPSDLKTKTSELIKEGISITNDVFNLTKETIEKGQNITKEAANDLKYRLNTLIDKVKPFIAAESFNGATVPPASSSSVPTSSDSSQNEKFVAEMAKDRLMDAEQRYDATFMEYKEHLQEMAKLMGKMARLDMTRINYQQILELMREALSLLAKIREQWNQLVLFFAEIAVRAEIALGGTLGPFIDQATQAGAIDLSQEERLFYVDLLKAQAVNIHKVSYDLFIMSRTYVDMSNSFLMKRLAGLSQMLTTNDDNERMRLLNQLSHETTVGQDKIISLVNERKANYTQAVAKRRLELDTFIQGLGGSSQLDLNAINDGKKLLDLIPTPDP</sequence>
<name>A0A819ZN16_9BILA</name>
<dbReference type="PANTHER" id="PTHR33488">
    <property type="entry name" value="ZGC:162509"/>
    <property type="match status" value="1"/>
</dbReference>
<dbReference type="Proteomes" id="UP000663889">
    <property type="component" value="Unassembled WGS sequence"/>
</dbReference>
<dbReference type="EMBL" id="CAJOBE010014347">
    <property type="protein sequence ID" value="CAF4177073.1"/>
    <property type="molecule type" value="Genomic_DNA"/>
</dbReference>
<dbReference type="Proteomes" id="UP000663882">
    <property type="component" value="Unassembled WGS sequence"/>
</dbReference>
<protein>
    <submittedName>
        <fullName evidence="4">Uncharacterized protein</fullName>
    </submittedName>
</protein>
<gene>
    <name evidence="4" type="ORF">FNK824_LOCUS35008</name>
    <name evidence="3" type="ORF">OTI717_LOCUS35335</name>
    <name evidence="1" type="ORF">RFH988_LOCUS26382</name>
    <name evidence="2" type="ORF">SEV965_LOCUS26499</name>
</gene>
<evidence type="ECO:0000313" key="1">
    <source>
        <dbReference type="EMBL" id="CAF1235197.1"/>
    </source>
</evidence>
<reference evidence="4" key="1">
    <citation type="submission" date="2021-02" db="EMBL/GenBank/DDBJ databases">
        <authorList>
            <person name="Nowell W R."/>
        </authorList>
    </citation>
    <scope>NUCLEOTIDE SEQUENCE</scope>
</reference>
<dbReference type="EMBL" id="CAJNOO010002090">
    <property type="protein sequence ID" value="CAF1235197.1"/>
    <property type="molecule type" value="Genomic_DNA"/>
</dbReference>
<evidence type="ECO:0000313" key="3">
    <source>
        <dbReference type="EMBL" id="CAF4132288.1"/>
    </source>
</evidence>
<dbReference type="EMBL" id="CAJOAX010013557">
    <property type="protein sequence ID" value="CAF4132288.1"/>
    <property type="molecule type" value="Genomic_DNA"/>
</dbReference>
<dbReference type="AlphaFoldDB" id="A0A819ZN16"/>
<accession>A0A819ZN16</accession>
<comment type="caution">
    <text evidence="4">The sequence shown here is derived from an EMBL/GenBank/DDBJ whole genome shotgun (WGS) entry which is preliminary data.</text>
</comment>
<evidence type="ECO:0000313" key="4">
    <source>
        <dbReference type="EMBL" id="CAF4177073.1"/>
    </source>
</evidence>
<evidence type="ECO:0000313" key="5">
    <source>
        <dbReference type="Proteomes" id="UP000663874"/>
    </source>
</evidence>
<proteinExistence type="predicted"/>
<dbReference type="PANTHER" id="PTHR33488:SF2">
    <property type="entry name" value="EARLY ENDOSOME ANTIGEN 1-LIKE"/>
    <property type="match status" value="1"/>
</dbReference>
<dbReference type="Proteomes" id="UP000663823">
    <property type="component" value="Unassembled WGS sequence"/>
</dbReference>